<dbReference type="Proteomes" id="UP001178507">
    <property type="component" value="Unassembled WGS sequence"/>
</dbReference>
<evidence type="ECO:0000256" key="2">
    <source>
        <dbReference type="ARBA" id="ARBA00022737"/>
    </source>
</evidence>
<protein>
    <submittedName>
        <fullName evidence="4">Uncharacterized protein</fullName>
    </submittedName>
</protein>
<evidence type="ECO:0000256" key="3">
    <source>
        <dbReference type="SAM" id="Coils"/>
    </source>
</evidence>
<dbReference type="Gene3D" id="3.80.10.10">
    <property type="entry name" value="Ribonuclease Inhibitor"/>
    <property type="match status" value="1"/>
</dbReference>
<accession>A0AA36N7C4</accession>
<keyword evidence="5" id="KW-1185">Reference proteome</keyword>
<proteinExistence type="predicted"/>
<evidence type="ECO:0000313" key="5">
    <source>
        <dbReference type="Proteomes" id="UP001178507"/>
    </source>
</evidence>
<comment type="caution">
    <text evidence="4">The sequence shown here is derived from an EMBL/GenBank/DDBJ whole genome shotgun (WGS) entry which is preliminary data.</text>
</comment>
<dbReference type="PANTHER" id="PTHR24112">
    <property type="entry name" value="LEUCINE-RICH REPEAT, ISOFORM F-RELATED"/>
    <property type="match status" value="1"/>
</dbReference>
<dbReference type="InterPro" id="IPR051279">
    <property type="entry name" value="PP1-Reg/Actin-Interact_Protein"/>
</dbReference>
<sequence length="592" mass="64335">MEAKRCTSAAEVQVPSGHLALKADTDSLAALSELAGLRSLEVDGLAAGQVEQLALALGGGTTHHQPAADSEELEVDLFEDTPPAIGVRTCEPEPPASAEPAGEETEASSLRSLSILRSPGLPGDAWSPLWQALPRSLTHLDLSHNALNDHAVSALCGALRLREVRLARLGLQGNRCKDIQRLANFLAEGGVEVLDFADNALNDKSIWQLCEVLTAQSCRLQELCLNDNRRLSSKSLTELFKLLPRTPLRSLALRRTSLCEAGVQGLRPLRLQHLDLAGLKLSLGLAQDLLAEAEASSFIQGLVLDVEGQRISWRRFLATEALPEIRAAAMAEKREASAKLLAAERCLKVGKAEESLKESTAALEIFRSLGADGESALPDVFRLIIDGKRQVDLPAAEQFAETEKSNFAKAGNKRGEAAMLISIAEVALSRCGRPGAGSLPSVKPLEQAAGSWAGRRTRAFEAYEREILLLRNRIAKKDQAGVTGCQELTDCHLECARHKAIKRDSTKMANELHKARTQLQEEQDRSKEYKAQAEQYKAQTEHLKGQVDQLKAAAGVERAAASELKELKTRHQAELEELQKESRSTGGTLWRS</sequence>
<keyword evidence="1" id="KW-0433">Leucine-rich repeat</keyword>
<dbReference type="SUPFAM" id="SSF52047">
    <property type="entry name" value="RNI-like"/>
    <property type="match status" value="1"/>
</dbReference>
<gene>
    <name evidence="4" type="ORF">EVOR1521_LOCUS17247</name>
</gene>
<keyword evidence="2" id="KW-0677">Repeat</keyword>
<reference evidence="4" key="1">
    <citation type="submission" date="2023-08" db="EMBL/GenBank/DDBJ databases">
        <authorList>
            <person name="Chen Y."/>
            <person name="Shah S."/>
            <person name="Dougan E. K."/>
            <person name="Thang M."/>
            <person name="Chan C."/>
        </authorList>
    </citation>
    <scope>NUCLEOTIDE SEQUENCE</scope>
</reference>
<dbReference type="AlphaFoldDB" id="A0AA36N7C4"/>
<evidence type="ECO:0000256" key="1">
    <source>
        <dbReference type="ARBA" id="ARBA00022614"/>
    </source>
</evidence>
<evidence type="ECO:0000313" key="4">
    <source>
        <dbReference type="EMBL" id="CAJ1392052.1"/>
    </source>
</evidence>
<dbReference type="PANTHER" id="PTHR24112:SF9">
    <property type="entry name" value="PROTEIN PHOSPHATASE 1 REGULATORY SUBUNIT 37"/>
    <property type="match status" value="1"/>
</dbReference>
<keyword evidence="3" id="KW-0175">Coiled coil</keyword>
<dbReference type="InterPro" id="IPR032675">
    <property type="entry name" value="LRR_dom_sf"/>
</dbReference>
<name>A0AA36N7C4_9DINO</name>
<organism evidence="4 5">
    <name type="scientific">Effrenium voratum</name>
    <dbReference type="NCBI Taxonomy" id="2562239"/>
    <lineage>
        <taxon>Eukaryota</taxon>
        <taxon>Sar</taxon>
        <taxon>Alveolata</taxon>
        <taxon>Dinophyceae</taxon>
        <taxon>Suessiales</taxon>
        <taxon>Symbiodiniaceae</taxon>
        <taxon>Effrenium</taxon>
    </lineage>
</organism>
<dbReference type="EMBL" id="CAUJNA010002247">
    <property type="protein sequence ID" value="CAJ1392052.1"/>
    <property type="molecule type" value="Genomic_DNA"/>
</dbReference>
<feature type="coiled-coil region" evidence="3">
    <location>
        <begin position="505"/>
        <end position="584"/>
    </location>
</feature>